<evidence type="ECO:0000259" key="2">
    <source>
        <dbReference type="Pfam" id="PF06863"/>
    </source>
</evidence>
<evidence type="ECO:0000313" key="3">
    <source>
        <dbReference type="EMBL" id="MBU2874672.1"/>
    </source>
</evidence>
<dbReference type="RefSeq" id="WP_216008493.1">
    <property type="nucleotide sequence ID" value="NZ_JAHKPV010000019.1"/>
</dbReference>
<dbReference type="EMBL" id="JAHKPV010000019">
    <property type="protein sequence ID" value="MBU2874672.1"/>
    <property type="molecule type" value="Genomic_DNA"/>
</dbReference>
<accession>A0ABS6ABV2</accession>
<feature type="domain" description="DUF1254" evidence="2">
    <location>
        <begin position="50"/>
        <end position="176"/>
    </location>
</feature>
<organism evidence="3 4">
    <name type="scientific">Marinobacter salexigens</name>
    <dbReference type="NCBI Taxonomy" id="1925763"/>
    <lineage>
        <taxon>Bacteria</taxon>
        <taxon>Pseudomonadati</taxon>
        <taxon>Pseudomonadota</taxon>
        <taxon>Gammaproteobacteria</taxon>
        <taxon>Pseudomonadales</taxon>
        <taxon>Marinobacteraceae</taxon>
        <taxon>Marinobacter</taxon>
    </lineage>
</organism>
<proteinExistence type="predicted"/>
<name>A0ABS6ABV2_9GAMM</name>
<evidence type="ECO:0000313" key="4">
    <source>
        <dbReference type="Proteomes" id="UP000753376"/>
    </source>
</evidence>
<gene>
    <name evidence="3" type="ORF">KO508_11755</name>
</gene>
<dbReference type="PANTHER" id="PTHR36509">
    <property type="entry name" value="BLL3101 PROTEIN"/>
    <property type="match status" value="1"/>
</dbReference>
<dbReference type="Proteomes" id="UP000753376">
    <property type="component" value="Unassembled WGS sequence"/>
</dbReference>
<protein>
    <submittedName>
        <fullName evidence="3">DUF1254 domain-containing protein</fullName>
    </submittedName>
</protein>
<dbReference type="Pfam" id="PF06863">
    <property type="entry name" value="DUF1254"/>
    <property type="match status" value="1"/>
</dbReference>
<dbReference type="Pfam" id="PF06742">
    <property type="entry name" value="DUF1214"/>
    <property type="match status" value="1"/>
</dbReference>
<comment type="caution">
    <text evidence="3">The sequence shown here is derived from an EMBL/GenBank/DDBJ whole genome shotgun (WGS) entry which is preliminary data.</text>
</comment>
<dbReference type="InterPro" id="IPR010679">
    <property type="entry name" value="DUF1254"/>
</dbReference>
<dbReference type="InterPro" id="IPR010621">
    <property type="entry name" value="DUF1214"/>
</dbReference>
<reference evidence="3 4" key="1">
    <citation type="submission" date="2021-05" db="EMBL/GenBank/DDBJ databases">
        <title>Draft genomes of bacteria isolated from model marine particles.</title>
        <authorList>
            <person name="Datta M.S."/>
            <person name="Schwartzman J.A."/>
            <person name="Enke T.N."/>
            <person name="Saavedra J."/>
            <person name="Cermak N."/>
            <person name="Cordero O.X."/>
        </authorList>
    </citation>
    <scope>NUCLEOTIDE SEQUENCE [LARGE SCALE GENOMIC DNA]</scope>
    <source>
        <strain evidence="3 4">D2M19</strain>
    </source>
</reference>
<evidence type="ECO:0000259" key="1">
    <source>
        <dbReference type="Pfam" id="PF06742"/>
    </source>
</evidence>
<sequence>MTVWYPLFDFNLDKNNYDDIKESVKDLYAFSCPLIEMALSRKKELSQTDVNEFHHSRALFSHGERVVTTPNNDTLYSMAWLDLRNGPIIITTPDTGDRYFSLAFLDMYTNNIVYMGTSQTDGKSETRKFIAPDSDEVETQGVTRASTPWLWVLGRTLVNGEEDLPQAHAVQDNIQIDAPAPAGPPVMPPESPDKPLEWLETIWKLIEENPPSKQDEVFIDNFRRMGLDRASNSQDERMLQAISEGIREAHDHLASTKLPNGKASRWVFPKPYIGNFGQHFHYRARVSMSGLGALTIDEAIYARFMEGQDNLVLDGTHLWRLHFPADQLPPVKSFWSISLYEPDGEGRYFFTKNKLNRHSIGDRTQGLIWNDDGSLDIWISHDEPGENRLNNWLPAPNGHFAIFLRGYFPEQSFINGEYYPPLPERVD</sequence>
<feature type="domain" description="DUF1214" evidence="1">
    <location>
        <begin position="298"/>
        <end position="411"/>
    </location>
</feature>
<keyword evidence="4" id="KW-1185">Reference proteome</keyword>
<dbReference type="PANTHER" id="PTHR36509:SF2">
    <property type="entry name" value="BLL3101 PROTEIN"/>
    <property type="match status" value="1"/>
</dbReference>